<keyword evidence="2" id="KW-0378">Hydrolase</keyword>
<reference evidence="3 4" key="1">
    <citation type="submission" date="2017-08" db="EMBL/GenBank/DDBJ databases">
        <title>Infants hospitalized years apart are colonized by the same room-sourced microbial strains.</title>
        <authorList>
            <person name="Brooks B."/>
            <person name="Olm M.R."/>
            <person name="Firek B.A."/>
            <person name="Baker R."/>
            <person name="Thomas B.C."/>
            <person name="Morowitz M.J."/>
            <person name="Banfield J.F."/>
        </authorList>
    </citation>
    <scope>NUCLEOTIDE SEQUENCE [LARGE SCALE GENOMIC DNA]</scope>
    <source>
        <strain evidence="3">S2_006_000_R1_57</strain>
    </source>
</reference>
<accession>A0A2W5IFD5</accession>
<dbReference type="EMBL" id="QFOZ01000001">
    <property type="protein sequence ID" value="PZP89687.1"/>
    <property type="molecule type" value="Genomic_DNA"/>
</dbReference>
<dbReference type="InterPro" id="IPR024078">
    <property type="entry name" value="LmbE-like_dom_sf"/>
</dbReference>
<dbReference type="SUPFAM" id="SSF102588">
    <property type="entry name" value="LmbE-like"/>
    <property type="match status" value="1"/>
</dbReference>
<dbReference type="NCBIfam" id="TIGR03446">
    <property type="entry name" value="mycothiol_Mca"/>
    <property type="match status" value="1"/>
</dbReference>
<feature type="binding site" evidence="2">
    <location>
        <position position="142"/>
    </location>
    <ligand>
        <name>Zn(2+)</name>
        <dbReference type="ChEBI" id="CHEBI:29105"/>
    </ligand>
</feature>
<dbReference type="PANTHER" id="PTHR12993:SF11">
    <property type="entry name" value="N-ACETYLGLUCOSAMINYL-PHOSPHATIDYLINOSITOL DE-N-ACETYLASE"/>
    <property type="match status" value="1"/>
</dbReference>
<name>A0A2W5IFD5_9ACTN</name>
<keyword evidence="2" id="KW-0479">Metal-binding</keyword>
<dbReference type="GO" id="GO:0010126">
    <property type="term" value="P:mycothiol metabolic process"/>
    <property type="evidence" value="ECO:0007669"/>
    <property type="project" value="UniProtKB-UniRule"/>
</dbReference>
<dbReference type="GO" id="GO:0016811">
    <property type="term" value="F:hydrolase activity, acting on carbon-nitrogen (but not peptide) bonds, in linear amides"/>
    <property type="evidence" value="ECO:0007669"/>
    <property type="project" value="TreeGrafter"/>
</dbReference>
<comment type="subunit">
    <text evidence="2">Monomer.</text>
</comment>
<comment type="caution">
    <text evidence="3">The sequence shown here is derived from an EMBL/GenBank/DDBJ whole genome shotgun (WGS) entry which is preliminary data.</text>
</comment>
<keyword evidence="1 2" id="KW-0862">Zinc</keyword>
<evidence type="ECO:0000256" key="2">
    <source>
        <dbReference type="HAMAP-Rule" id="MF_01482"/>
    </source>
</evidence>
<evidence type="ECO:0000313" key="3">
    <source>
        <dbReference type="EMBL" id="PZP89687.1"/>
    </source>
</evidence>
<proteinExistence type="inferred from homology"/>
<organism evidence="3 4">
    <name type="scientific">Lawsonella clevelandensis</name>
    <dbReference type="NCBI Taxonomy" id="1528099"/>
    <lineage>
        <taxon>Bacteria</taxon>
        <taxon>Bacillati</taxon>
        <taxon>Actinomycetota</taxon>
        <taxon>Actinomycetes</taxon>
        <taxon>Mycobacteriales</taxon>
        <taxon>Lawsonellaceae</taxon>
        <taxon>Lawsonella</taxon>
    </lineage>
</organism>
<dbReference type="HAMAP" id="MF_01482">
    <property type="entry name" value="Mca"/>
    <property type="match status" value="1"/>
</dbReference>
<dbReference type="AlphaFoldDB" id="A0A2W5IFD5"/>
<protein>
    <recommendedName>
        <fullName evidence="2">Mycothiol S-conjugate amidase</fullName>
        <ecNumber evidence="2">3.5.1.115</ecNumber>
    </recommendedName>
</protein>
<dbReference type="Proteomes" id="UP000248606">
    <property type="component" value="Unassembled WGS sequence"/>
</dbReference>
<dbReference type="PANTHER" id="PTHR12993">
    <property type="entry name" value="N-ACETYLGLUCOSAMINYL-PHOSPHATIDYLINOSITOL DE-N-ACETYLASE-RELATED"/>
    <property type="match status" value="1"/>
</dbReference>
<dbReference type="EC" id="3.5.1.115" evidence="2"/>
<feature type="binding site" evidence="2">
    <location>
        <position position="12"/>
    </location>
    <ligand>
        <name>Zn(2+)</name>
        <dbReference type="ChEBI" id="CHEBI:29105"/>
    </ligand>
</feature>
<dbReference type="InterPro" id="IPR003737">
    <property type="entry name" value="GlcNAc_PI_deacetylase-related"/>
</dbReference>
<dbReference type="Gene3D" id="3.40.50.10320">
    <property type="entry name" value="LmbE-like"/>
    <property type="match status" value="1"/>
</dbReference>
<gene>
    <name evidence="2 3" type="primary">mca</name>
    <name evidence="3" type="ORF">DI579_00465</name>
</gene>
<sequence length="302" mass="34027">MAKYRLLAVHAHPDDEASKGAATLARYADEGHTVMVATLTGGERGDVLNPTITDPAIREHLHDVRIQEMAASASILGVHHRWLGFVDSGLPEGDPLLNLPEGSFASLDPYTAAEPLVRLIREFRPHVIITYDENGGYPHPDHIQAHRVSMIAWHEAGNPAAFPDSGRPWQAFKIYFDRNLTRERFKAFDKEYQRRHLASPYGELLDKWGKDKGRGFERATTCVECGDYFAQREKALQAHATQIDPTSVFFFAPLDIQRVAWPWEHFELASTRVPVSLPEKGLFTQLPENTEIDASTIRPELL</sequence>
<evidence type="ECO:0000313" key="4">
    <source>
        <dbReference type="Proteomes" id="UP000248606"/>
    </source>
</evidence>
<comment type="catalytic activity">
    <reaction evidence="2">
        <text>mycothiol S-conjugate + H2O = an N-acetyl-L-cysteine-S-conjugate + 1D-myo-inositol 2-amino-2-deoxy-alpha-D-glucopyranoside</text>
        <dbReference type="Rhea" id="RHEA:36543"/>
        <dbReference type="ChEBI" id="CHEBI:15377"/>
        <dbReference type="ChEBI" id="CHEBI:58718"/>
        <dbReference type="ChEBI" id="CHEBI:58886"/>
        <dbReference type="ChEBI" id="CHEBI:59633"/>
        <dbReference type="EC" id="3.5.1.115"/>
    </reaction>
</comment>
<dbReference type="RefSeq" id="WP_290595538.1">
    <property type="nucleotide sequence ID" value="NZ_CAKZIO010000003.1"/>
</dbReference>
<dbReference type="GO" id="GO:0008270">
    <property type="term" value="F:zinc ion binding"/>
    <property type="evidence" value="ECO:0007669"/>
    <property type="project" value="UniProtKB-UniRule"/>
</dbReference>
<feature type="binding site" evidence="2">
    <location>
        <position position="15"/>
    </location>
    <ligand>
        <name>Zn(2+)</name>
        <dbReference type="ChEBI" id="CHEBI:29105"/>
    </ligand>
</feature>
<dbReference type="InterPro" id="IPR017811">
    <property type="entry name" value="Mca"/>
</dbReference>
<comment type="function">
    <text evidence="2">A mycothiol (MSH, N-acetylcysteinyl-glucosaminyl-inositol) S-conjugate amidase, it recycles conjugated MSH to the N-acetyl cysteine conjugate (AcCys S-conjugate, a mercapturic acid) and the MSH precursor. Involved in MSH-dependent detoxification of a number of alkylating agents and antibiotics.</text>
</comment>
<dbReference type="Pfam" id="PF02585">
    <property type="entry name" value="PIG-L"/>
    <property type="match status" value="1"/>
</dbReference>
<comment type="similarity">
    <text evidence="2">Belongs to the MshB deacetylase family. Mca subfamily.</text>
</comment>
<evidence type="ECO:0000256" key="1">
    <source>
        <dbReference type="ARBA" id="ARBA00022833"/>
    </source>
</evidence>
<dbReference type="GO" id="GO:0010127">
    <property type="term" value="P:mycothiol-dependent detoxification"/>
    <property type="evidence" value="ECO:0007669"/>
    <property type="project" value="UniProtKB-UniRule"/>
</dbReference>
<comment type="cofactor">
    <cofactor evidence="2">
        <name>Zn(2+)</name>
        <dbReference type="ChEBI" id="CHEBI:29105"/>
    </cofactor>
    <text evidence="2">Binds 1 zinc ion per subunit.</text>
</comment>